<feature type="non-terminal residue" evidence="2">
    <location>
        <position position="216"/>
    </location>
</feature>
<dbReference type="RefSeq" id="WP_201260213.1">
    <property type="nucleotide sequence ID" value="NZ_MVOG01000038.1"/>
</dbReference>
<dbReference type="SUPFAM" id="SSF46785">
    <property type="entry name" value="Winged helix' DNA-binding domain"/>
    <property type="match status" value="1"/>
</dbReference>
<dbReference type="InterPro" id="IPR036390">
    <property type="entry name" value="WH_DNA-bd_sf"/>
</dbReference>
<evidence type="ECO:0008006" key="4">
    <source>
        <dbReference type="Google" id="ProtNLM"/>
    </source>
</evidence>
<evidence type="ECO:0000313" key="2">
    <source>
        <dbReference type="EMBL" id="PAU67626.1"/>
    </source>
</evidence>
<dbReference type="InterPro" id="IPR036388">
    <property type="entry name" value="WH-like_DNA-bd_sf"/>
</dbReference>
<evidence type="ECO:0000313" key="3">
    <source>
        <dbReference type="Proteomes" id="UP000217986"/>
    </source>
</evidence>
<reference evidence="2 3" key="1">
    <citation type="journal article" date="2017" name="ISME J.">
        <title>Unveiling bifidobacterial biogeography across the mammalian branch of the tree of life.</title>
        <authorList>
            <person name="Milani C."/>
            <person name="Mangifesta M."/>
            <person name="Mancabelli L."/>
            <person name="Lugli G.A."/>
            <person name="James K."/>
            <person name="Duranti S."/>
            <person name="Turroni F."/>
            <person name="Ferrario C."/>
            <person name="Ossiprandi M.C."/>
            <person name="van Sinderen D."/>
            <person name="Ventura M."/>
        </authorList>
    </citation>
    <scope>NUCLEOTIDE SEQUENCE [LARGE SCALE GENOMIC DNA]</scope>
    <source>
        <strain evidence="2 3">70</strain>
    </source>
</reference>
<name>A0A2A2EFB7_9BIFI</name>
<feature type="compositionally biased region" description="Low complexity" evidence="1">
    <location>
        <begin position="206"/>
        <end position="216"/>
    </location>
</feature>
<proteinExistence type="predicted"/>
<organism evidence="2 3">
    <name type="scientific">Bifidobacterium italicum</name>
    <dbReference type="NCBI Taxonomy" id="1960968"/>
    <lineage>
        <taxon>Bacteria</taxon>
        <taxon>Bacillati</taxon>
        <taxon>Actinomycetota</taxon>
        <taxon>Actinomycetes</taxon>
        <taxon>Bifidobacteriales</taxon>
        <taxon>Bifidobacteriaceae</taxon>
        <taxon>Bifidobacterium</taxon>
    </lineage>
</organism>
<keyword evidence="3" id="KW-1185">Reference proteome</keyword>
<comment type="caution">
    <text evidence="2">The sequence shown here is derived from an EMBL/GenBank/DDBJ whole genome shotgun (WGS) entry which is preliminary data.</text>
</comment>
<protein>
    <recommendedName>
        <fullName evidence="4">Helix-turn-helix domain-containing protein</fullName>
    </recommendedName>
</protein>
<sequence length="216" mass="23528">MTAGTAERVYRLRDGRVTPAMGAVLTYLAFRAYYEDGRCAWPSVDTIAASTFLSKRTVTRAIGALIDLGYVRQNPNQAWNQMDPETGEWKRKGYRTVVYDVLTERFERVEDVSAERVRDEREAVAGQGCQNVTPDETVGNTPFVQGCQNVAPGPDASGRGDIVTGQGCHNVTQPTNNQQLPPTPTGYPPASGESPETEREGDGPDADAYPDAGARR</sequence>
<feature type="compositionally biased region" description="Low complexity" evidence="1">
    <location>
        <begin position="170"/>
        <end position="180"/>
    </location>
</feature>
<gene>
    <name evidence="2" type="ORF">B1400_1598</name>
</gene>
<dbReference type="EMBL" id="MVOG01000038">
    <property type="protein sequence ID" value="PAU67626.1"/>
    <property type="molecule type" value="Genomic_DNA"/>
</dbReference>
<accession>A0A2A2EFB7</accession>
<dbReference type="Gene3D" id="1.10.10.10">
    <property type="entry name" value="Winged helix-like DNA-binding domain superfamily/Winged helix DNA-binding domain"/>
    <property type="match status" value="1"/>
</dbReference>
<dbReference type="AlphaFoldDB" id="A0A2A2EFB7"/>
<evidence type="ECO:0000256" key="1">
    <source>
        <dbReference type="SAM" id="MobiDB-lite"/>
    </source>
</evidence>
<dbReference type="Proteomes" id="UP000217986">
    <property type="component" value="Unassembled WGS sequence"/>
</dbReference>
<feature type="region of interest" description="Disordered" evidence="1">
    <location>
        <begin position="150"/>
        <end position="216"/>
    </location>
</feature>
<dbReference type="Pfam" id="PF13730">
    <property type="entry name" value="HTH_36"/>
    <property type="match status" value="1"/>
</dbReference>